<organism evidence="14 15">
    <name type="scientific">Crocuta crocuta</name>
    <name type="common">Spotted hyena</name>
    <dbReference type="NCBI Taxonomy" id="9678"/>
    <lineage>
        <taxon>Eukaryota</taxon>
        <taxon>Metazoa</taxon>
        <taxon>Chordata</taxon>
        <taxon>Craniata</taxon>
        <taxon>Vertebrata</taxon>
        <taxon>Euteleostomi</taxon>
        <taxon>Mammalia</taxon>
        <taxon>Eutheria</taxon>
        <taxon>Laurasiatheria</taxon>
        <taxon>Carnivora</taxon>
        <taxon>Feliformia</taxon>
        <taxon>Hyaenidae</taxon>
        <taxon>Crocuta</taxon>
    </lineage>
</organism>
<gene>
    <name evidence="14" type="primary">Hils1</name>
    <name evidence="14" type="ORF">FOF47_R02418</name>
</gene>
<dbReference type="AlphaFoldDB" id="A0A6G1AI01"/>
<keyword evidence="9" id="KW-0804">Transcription</keyword>
<evidence type="ECO:0000256" key="5">
    <source>
        <dbReference type="ARBA" id="ARBA00022853"/>
    </source>
</evidence>
<reference evidence="14 15" key="1">
    <citation type="submission" date="2019-11" db="EMBL/GenBank/DDBJ databases">
        <authorList>
            <person name="Yang C."/>
            <person name="Li F."/>
        </authorList>
    </citation>
    <scope>NUCLEOTIDE SEQUENCE [LARGE SCALE GENOMIC DNA]</scope>
    <source>
        <strain evidence="14">KB4526</strain>
        <tissue evidence="14">Muscle</tissue>
    </source>
</reference>
<dbReference type="EMBL" id="VOAJ01005268">
    <property type="protein sequence ID" value="KAF0875194.1"/>
    <property type="molecule type" value="Genomic_DNA"/>
</dbReference>
<accession>A0A6G1AI01</accession>
<dbReference type="GO" id="GO:0006334">
    <property type="term" value="P:nucleosome assembly"/>
    <property type="evidence" value="ECO:0007669"/>
    <property type="project" value="InterPro"/>
</dbReference>
<keyword evidence="6" id="KW-0744">Spermatogenesis</keyword>
<dbReference type="FunFam" id="1.10.10.10:FF:000724">
    <property type="entry name" value="Histone H1-like protein in spermatids 1"/>
    <property type="match status" value="1"/>
</dbReference>
<dbReference type="Proteomes" id="UP000475037">
    <property type="component" value="Unassembled WGS sequence"/>
</dbReference>
<name>A0A6G1AI01_CROCR</name>
<evidence type="ECO:0000256" key="4">
    <source>
        <dbReference type="ARBA" id="ARBA00022782"/>
    </source>
</evidence>
<evidence type="ECO:0000256" key="3">
    <source>
        <dbReference type="ARBA" id="ARBA00022553"/>
    </source>
</evidence>
<dbReference type="Pfam" id="PF00538">
    <property type="entry name" value="Linker_histone"/>
    <property type="match status" value="1"/>
</dbReference>
<dbReference type="InterPro" id="IPR036388">
    <property type="entry name" value="WH-like_DNA-bd_sf"/>
</dbReference>
<evidence type="ECO:0000313" key="15">
    <source>
        <dbReference type="Proteomes" id="UP000475037"/>
    </source>
</evidence>
<keyword evidence="10" id="KW-0539">Nucleus</keyword>
<evidence type="ECO:0000256" key="12">
    <source>
        <dbReference type="SAM" id="MobiDB-lite"/>
    </source>
</evidence>
<dbReference type="GO" id="GO:0003677">
    <property type="term" value="F:DNA binding"/>
    <property type="evidence" value="ECO:0007669"/>
    <property type="project" value="UniProtKB-KW"/>
</dbReference>
<sequence length="188" mass="20395">IQKDTSLPPPSALLASNPGQGVDRQASPSGAPGQRETGRRASPNVHRKPNMSKVILGVVADKGAHGRVSLATLKKAIATTGYNMTRSGWRLKRVLKGLVDKGMLKQVTGKGALGSFRIGNKHASKVKFRSQSRGRSGQRQSGRRRPGQRRPGLRRPAQRQSGQCRPGQRRPGQRRLLAGSQKGYKQLN</sequence>
<keyword evidence="8" id="KW-0238">DNA-binding</keyword>
<dbReference type="InterPro" id="IPR036390">
    <property type="entry name" value="WH_DNA-bd_sf"/>
</dbReference>
<feature type="compositionally biased region" description="Basic residues" evidence="12">
    <location>
        <begin position="141"/>
        <end position="157"/>
    </location>
</feature>
<evidence type="ECO:0000313" key="14">
    <source>
        <dbReference type="EMBL" id="KAF0875194.1"/>
    </source>
</evidence>
<evidence type="ECO:0000256" key="8">
    <source>
        <dbReference type="ARBA" id="ARBA00023125"/>
    </source>
</evidence>
<evidence type="ECO:0000259" key="13">
    <source>
        <dbReference type="PROSITE" id="PS51504"/>
    </source>
</evidence>
<proteinExistence type="predicted"/>
<dbReference type="SUPFAM" id="SSF46785">
    <property type="entry name" value="Winged helix' DNA-binding domain"/>
    <property type="match status" value="1"/>
</dbReference>
<feature type="region of interest" description="Disordered" evidence="12">
    <location>
        <begin position="122"/>
        <end position="188"/>
    </location>
</feature>
<protein>
    <submittedName>
        <fullName evidence="14">HILS1 protein</fullName>
    </submittedName>
</protein>
<keyword evidence="2" id="KW-0217">Developmental protein</keyword>
<dbReference type="Gene3D" id="1.10.10.10">
    <property type="entry name" value="Winged helix-like DNA-binding domain superfamily/Winged helix DNA-binding domain"/>
    <property type="match status" value="1"/>
</dbReference>
<keyword evidence="15" id="KW-1185">Reference proteome</keyword>
<evidence type="ECO:0000256" key="7">
    <source>
        <dbReference type="ARBA" id="ARBA00023015"/>
    </source>
</evidence>
<feature type="non-terminal residue" evidence="14">
    <location>
        <position position="188"/>
    </location>
</feature>
<keyword evidence="5" id="KW-0156">Chromatin regulator</keyword>
<keyword evidence="1" id="KW-0158">Chromosome</keyword>
<dbReference type="GO" id="GO:0000786">
    <property type="term" value="C:nucleosome"/>
    <property type="evidence" value="ECO:0007669"/>
    <property type="project" value="InterPro"/>
</dbReference>
<evidence type="ECO:0000256" key="9">
    <source>
        <dbReference type="ARBA" id="ARBA00023163"/>
    </source>
</evidence>
<dbReference type="InterPro" id="IPR005818">
    <property type="entry name" value="Histone_H1/H5_H15"/>
</dbReference>
<keyword evidence="4" id="KW-0221">Differentiation</keyword>
<keyword evidence="3" id="KW-0597">Phosphoprotein</keyword>
<dbReference type="GO" id="GO:0030154">
    <property type="term" value="P:cell differentiation"/>
    <property type="evidence" value="ECO:0007669"/>
    <property type="project" value="UniProtKB-KW"/>
</dbReference>
<evidence type="ECO:0000256" key="1">
    <source>
        <dbReference type="ARBA" id="ARBA00022454"/>
    </source>
</evidence>
<feature type="non-terminal residue" evidence="14">
    <location>
        <position position="1"/>
    </location>
</feature>
<feature type="domain" description="H15" evidence="13">
    <location>
        <begin position="47"/>
        <end position="120"/>
    </location>
</feature>
<comment type="caution">
    <text evidence="14">The sequence shown here is derived from an EMBL/GenBank/DDBJ whole genome shotgun (WGS) entry which is preliminary data.</text>
</comment>
<evidence type="ECO:0000256" key="6">
    <source>
        <dbReference type="ARBA" id="ARBA00022871"/>
    </source>
</evidence>
<evidence type="ECO:0000256" key="2">
    <source>
        <dbReference type="ARBA" id="ARBA00022473"/>
    </source>
</evidence>
<dbReference type="PROSITE" id="PS51504">
    <property type="entry name" value="H15"/>
    <property type="match status" value="1"/>
</dbReference>
<feature type="compositionally biased region" description="Basic residues" evidence="12">
    <location>
        <begin position="122"/>
        <end position="132"/>
    </location>
</feature>
<evidence type="ECO:0000256" key="10">
    <source>
        <dbReference type="ARBA" id="ARBA00023242"/>
    </source>
</evidence>
<comment type="function">
    <text evidence="11">DNA-binding protein that may be implicated in chromatin remodeling and/or transcriptional regulation during spermiogenesis, the process of spermatid maturation into spermatozoa.</text>
</comment>
<evidence type="ECO:0000256" key="11">
    <source>
        <dbReference type="ARBA" id="ARBA00055987"/>
    </source>
</evidence>
<keyword evidence="7" id="KW-0805">Transcription regulation</keyword>
<dbReference type="GO" id="GO:0007283">
    <property type="term" value="P:spermatogenesis"/>
    <property type="evidence" value="ECO:0007669"/>
    <property type="project" value="UniProtKB-KW"/>
</dbReference>
<feature type="region of interest" description="Disordered" evidence="12">
    <location>
        <begin position="1"/>
        <end position="50"/>
    </location>
</feature>
<dbReference type="GO" id="GO:0030261">
    <property type="term" value="P:chromosome condensation"/>
    <property type="evidence" value="ECO:0007669"/>
    <property type="project" value="UniProtKB-ARBA"/>
</dbReference>